<dbReference type="InterPro" id="IPR016181">
    <property type="entry name" value="Acyl_CoA_acyltransferase"/>
</dbReference>
<dbReference type="CDD" id="cd04301">
    <property type="entry name" value="NAT_SF"/>
    <property type="match status" value="1"/>
</dbReference>
<evidence type="ECO:0000313" key="5">
    <source>
        <dbReference type="Proteomes" id="UP000189004"/>
    </source>
</evidence>
<dbReference type="InterPro" id="IPR000182">
    <property type="entry name" value="GNAT_dom"/>
</dbReference>
<evidence type="ECO:0000256" key="2">
    <source>
        <dbReference type="ARBA" id="ARBA00023315"/>
    </source>
</evidence>
<organism evidence="4 5">
    <name type="scientific">Nocardiopsis sinuspersici</name>
    <dbReference type="NCBI Taxonomy" id="501010"/>
    <lineage>
        <taxon>Bacteria</taxon>
        <taxon>Bacillati</taxon>
        <taxon>Actinomycetota</taxon>
        <taxon>Actinomycetes</taxon>
        <taxon>Streptosporangiales</taxon>
        <taxon>Nocardiopsidaceae</taxon>
        <taxon>Nocardiopsis</taxon>
    </lineage>
</organism>
<dbReference type="PANTHER" id="PTHR43877">
    <property type="entry name" value="AMINOALKYLPHOSPHONATE N-ACETYLTRANSFERASE-RELATED-RELATED"/>
    <property type="match status" value="1"/>
</dbReference>
<evidence type="ECO:0000256" key="1">
    <source>
        <dbReference type="ARBA" id="ARBA00022679"/>
    </source>
</evidence>
<name>A0A1V3BZU5_9ACTN</name>
<reference evidence="5" key="1">
    <citation type="submission" date="2016-08" db="EMBL/GenBank/DDBJ databases">
        <authorList>
            <person name="Tokovenko B."/>
            <person name="Kalinowski J."/>
        </authorList>
    </citation>
    <scope>NUCLEOTIDE SEQUENCE [LARGE SCALE GENOMIC DNA]</scope>
    <source>
        <strain evidence="5">UTMC102</strain>
    </source>
</reference>
<accession>A0A1V3BZU5</accession>
<evidence type="ECO:0000259" key="3">
    <source>
        <dbReference type="PROSITE" id="PS51186"/>
    </source>
</evidence>
<protein>
    <submittedName>
        <fullName evidence="4">GNAT family N-acetyltransferase</fullName>
    </submittedName>
</protein>
<dbReference type="RefSeq" id="WP_077690467.1">
    <property type="nucleotide sequence ID" value="NZ_MCOK01000001.1"/>
</dbReference>
<dbReference type="GO" id="GO:0016747">
    <property type="term" value="F:acyltransferase activity, transferring groups other than amino-acyl groups"/>
    <property type="evidence" value="ECO:0007669"/>
    <property type="project" value="InterPro"/>
</dbReference>
<dbReference type="AlphaFoldDB" id="A0A1V3BZU5"/>
<keyword evidence="2" id="KW-0012">Acyltransferase</keyword>
<dbReference type="Proteomes" id="UP000189004">
    <property type="component" value="Unassembled WGS sequence"/>
</dbReference>
<keyword evidence="5" id="KW-1185">Reference proteome</keyword>
<sequence>MSDVVVRPARPEDLDSVAELRWRWTRENHGEPDLPLDEFVPRFVDWGKRNDASHHCFVAVLDESVIGMAWLAVTRRVPQPHAFERASGDVQCVYVLPERRDDGLGGRLIEAVLELARELALERVSVHSSDRAVSAYSRHGFAVSPRLLQTEPGVGSRP</sequence>
<dbReference type="InterPro" id="IPR050832">
    <property type="entry name" value="Bact_Acetyltransf"/>
</dbReference>
<dbReference type="OrthoDB" id="4936934at2"/>
<proteinExistence type="predicted"/>
<comment type="caution">
    <text evidence="4">The sequence shown here is derived from an EMBL/GenBank/DDBJ whole genome shotgun (WGS) entry which is preliminary data.</text>
</comment>
<evidence type="ECO:0000313" key="4">
    <source>
        <dbReference type="EMBL" id="OOC54074.1"/>
    </source>
</evidence>
<dbReference type="EMBL" id="MCOK01000001">
    <property type="protein sequence ID" value="OOC54074.1"/>
    <property type="molecule type" value="Genomic_DNA"/>
</dbReference>
<keyword evidence="1 4" id="KW-0808">Transferase</keyword>
<dbReference type="Pfam" id="PF00583">
    <property type="entry name" value="Acetyltransf_1"/>
    <property type="match status" value="1"/>
</dbReference>
<dbReference type="Gene3D" id="3.40.630.30">
    <property type="match status" value="1"/>
</dbReference>
<gene>
    <name evidence="4" type="ORF">NOSIN_09860</name>
</gene>
<feature type="domain" description="N-acetyltransferase" evidence="3">
    <location>
        <begin position="4"/>
        <end position="158"/>
    </location>
</feature>
<dbReference type="SUPFAM" id="SSF55729">
    <property type="entry name" value="Acyl-CoA N-acyltransferases (Nat)"/>
    <property type="match status" value="1"/>
</dbReference>
<dbReference type="PROSITE" id="PS51186">
    <property type="entry name" value="GNAT"/>
    <property type="match status" value="1"/>
</dbReference>
<dbReference type="STRING" id="501010.NOSIN_09860"/>